<reference evidence="2 3" key="2">
    <citation type="submission" date="2008-10" db="EMBL/GenBank/DDBJ databases">
        <authorList>
            <person name="Fulton L."/>
            <person name="Clifton S."/>
            <person name="Fulton B."/>
            <person name="Xu J."/>
            <person name="Minx P."/>
            <person name="Pepin K.H."/>
            <person name="Johnson M."/>
            <person name="Thiruvilangam P."/>
            <person name="Bhonagiri V."/>
            <person name="Nash W.E."/>
            <person name="Mardis E.R."/>
            <person name="Wilson R.K."/>
        </authorList>
    </citation>
    <scope>NUCLEOTIDE SEQUENCE [LARGE SCALE GENOMIC DNA]</scope>
    <source>
        <strain evidence="2 3">DSM 13279</strain>
    </source>
</reference>
<name>B6G8W1_9ACTN</name>
<feature type="region of interest" description="Disordered" evidence="1">
    <location>
        <begin position="1"/>
        <end position="50"/>
    </location>
</feature>
<protein>
    <submittedName>
        <fullName evidence="2">Uncharacterized protein</fullName>
    </submittedName>
</protein>
<dbReference type="AlphaFoldDB" id="B6G8W1"/>
<evidence type="ECO:0000313" key="2">
    <source>
        <dbReference type="EMBL" id="EEA91290.1"/>
    </source>
</evidence>
<dbReference type="EMBL" id="ABXJ01000028">
    <property type="protein sequence ID" value="EEA91290.1"/>
    <property type="molecule type" value="Genomic_DNA"/>
</dbReference>
<keyword evidence="3" id="KW-1185">Reference proteome</keyword>
<feature type="compositionally biased region" description="Low complexity" evidence="1">
    <location>
        <begin position="1"/>
        <end position="18"/>
    </location>
</feature>
<reference evidence="2 3" key="1">
    <citation type="submission" date="2008-10" db="EMBL/GenBank/DDBJ databases">
        <title>Draft genome sequence of Collinsella stercoris (DSM 13279).</title>
        <authorList>
            <person name="Sudarsanam P."/>
            <person name="Ley R."/>
            <person name="Guruge J."/>
            <person name="Turnbaugh P.J."/>
            <person name="Mahowald M."/>
            <person name="Liep D."/>
            <person name="Gordon J."/>
        </authorList>
    </citation>
    <scope>NUCLEOTIDE SEQUENCE [LARGE SCALE GENOMIC DNA]</scope>
    <source>
        <strain evidence="2 3">DSM 13279</strain>
    </source>
</reference>
<dbReference type="HOGENOM" id="CLU_3116750_0_0_11"/>
<feature type="compositionally biased region" description="Polar residues" evidence="1">
    <location>
        <begin position="19"/>
        <end position="39"/>
    </location>
</feature>
<accession>B6G8W1</accession>
<gene>
    <name evidence="2" type="ORF">COLSTE_00502</name>
</gene>
<proteinExistence type="predicted"/>
<dbReference type="STRING" id="445975.COLSTE_00502"/>
<sequence>MTNQQSPRRSSSRPGRQGTAATSTDYSHGLDSTTISSDARQGRTPGRGEL</sequence>
<evidence type="ECO:0000256" key="1">
    <source>
        <dbReference type="SAM" id="MobiDB-lite"/>
    </source>
</evidence>
<comment type="caution">
    <text evidence="2">The sequence shown here is derived from an EMBL/GenBank/DDBJ whole genome shotgun (WGS) entry which is preliminary data.</text>
</comment>
<evidence type="ECO:0000313" key="3">
    <source>
        <dbReference type="Proteomes" id="UP000003560"/>
    </source>
</evidence>
<organism evidence="2 3">
    <name type="scientific">Collinsella stercoris DSM 13279</name>
    <dbReference type="NCBI Taxonomy" id="445975"/>
    <lineage>
        <taxon>Bacteria</taxon>
        <taxon>Bacillati</taxon>
        <taxon>Actinomycetota</taxon>
        <taxon>Coriobacteriia</taxon>
        <taxon>Coriobacteriales</taxon>
        <taxon>Coriobacteriaceae</taxon>
        <taxon>Collinsella</taxon>
    </lineage>
</organism>
<dbReference type="Proteomes" id="UP000003560">
    <property type="component" value="Unassembled WGS sequence"/>
</dbReference>